<proteinExistence type="predicted"/>
<name>A0A1X2Z115_BIFAD</name>
<gene>
    <name evidence="1" type="ORF">B0487_1013</name>
</gene>
<organism evidence="1 2">
    <name type="scientific">Bifidobacterium adolescentis</name>
    <dbReference type="NCBI Taxonomy" id="1680"/>
    <lineage>
        <taxon>Bacteria</taxon>
        <taxon>Bacillati</taxon>
        <taxon>Actinomycetota</taxon>
        <taxon>Actinomycetes</taxon>
        <taxon>Bifidobacteriales</taxon>
        <taxon>Bifidobacteriaceae</taxon>
        <taxon>Bifidobacterium</taxon>
    </lineage>
</organism>
<accession>A0A1X2Z115</accession>
<dbReference type="Pfam" id="PF25681">
    <property type="entry name" value="Phage_TTP_17"/>
    <property type="match status" value="1"/>
</dbReference>
<dbReference type="AlphaFoldDB" id="A0A1X2Z115"/>
<sequence length="204" mass="21787">MAFNDDATLIATYGTLFYAPVGTPLPKDGAKAFKLNADTVKVDTTASGTPNANQVWTNLGHTSADNKISFSFDGGDATTHNSWARKNLRTTYADSTCTITAKSLQLDGDTLKLIYNGTDEDGGVGVNITKKPQTLSLFLLAQESADDDSDIRFGALFRKVSVTFDGGPDFSGDDFVEQGMTGEVESVAGKKPIVFFEASKMNQS</sequence>
<dbReference type="Proteomes" id="UP000193377">
    <property type="component" value="Unassembled WGS sequence"/>
</dbReference>
<dbReference type="EMBL" id="LNKD01000001">
    <property type="protein sequence ID" value="OSG88093.1"/>
    <property type="molecule type" value="Genomic_DNA"/>
</dbReference>
<reference evidence="1 2" key="1">
    <citation type="journal article" date="2016" name="Sci. Rep.">
        <title>Evaluation of genetic diversity among strains of the human gut commensal Bifidobacterium adolescentis.</title>
        <authorList>
            <person name="Duranti S."/>
            <person name="Milani C."/>
            <person name="Lugli G.A."/>
            <person name="Mancabelli L."/>
            <person name="Turroni F."/>
            <person name="Ferrario C."/>
            <person name="Mangifesta M."/>
            <person name="Viappiani A."/>
            <person name="Sanchez B."/>
            <person name="Margolles A."/>
            <person name="van Sinderen D."/>
            <person name="Ventura M."/>
        </authorList>
    </citation>
    <scope>NUCLEOTIDE SEQUENCE [LARGE SCALE GENOMIC DNA]</scope>
    <source>
        <strain evidence="1 2">487B</strain>
    </source>
</reference>
<protein>
    <submittedName>
        <fullName evidence="1">Uncharacterized protein</fullName>
    </submittedName>
</protein>
<dbReference type="RefSeq" id="WP_085393022.1">
    <property type="nucleotide sequence ID" value="NZ_LNKD01000001.1"/>
</dbReference>
<dbReference type="InterPro" id="IPR058154">
    <property type="entry name" value="Bxb1_TTP-like"/>
</dbReference>
<comment type="caution">
    <text evidence="1">The sequence shown here is derived from an EMBL/GenBank/DDBJ whole genome shotgun (WGS) entry which is preliminary data.</text>
</comment>
<evidence type="ECO:0000313" key="2">
    <source>
        <dbReference type="Proteomes" id="UP000193377"/>
    </source>
</evidence>
<evidence type="ECO:0000313" key="1">
    <source>
        <dbReference type="EMBL" id="OSG88093.1"/>
    </source>
</evidence>